<dbReference type="OrthoDB" id="10042729at2759"/>
<protein>
    <submittedName>
        <fullName evidence="2">Uncharacterized protein</fullName>
    </submittedName>
</protein>
<feature type="compositionally biased region" description="Polar residues" evidence="1">
    <location>
        <begin position="33"/>
        <end position="58"/>
    </location>
</feature>
<organism evidence="2 3">
    <name type="scientific">Adineta steineri</name>
    <dbReference type="NCBI Taxonomy" id="433720"/>
    <lineage>
        <taxon>Eukaryota</taxon>
        <taxon>Metazoa</taxon>
        <taxon>Spiralia</taxon>
        <taxon>Gnathifera</taxon>
        <taxon>Rotifera</taxon>
        <taxon>Eurotatoria</taxon>
        <taxon>Bdelloidea</taxon>
        <taxon>Adinetida</taxon>
        <taxon>Adinetidae</taxon>
        <taxon>Adineta</taxon>
    </lineage>
</organism>
<keyword evidence="3" id="KW-1185">Reference proteome</keyword>
<feature type="compositionally biased region" description="Polar residues" evidence="1">
    <location>
        <begin position="242"/>
        <end position="266"/>
    </location>
</feature>
<feature type="compositionally biased region" description="Polar residues" evidence="1">
    <location>
        <begin position="66"/>
        <end position="77"/>
    </location>
</feature>
<feature type="compositionally biased region" description="Polar residues" evidence="1">
    <location>
        <begin position="191"/>
        <end position="213"/>
    </location>
</feature>
<dbReference type="EMBL" id="CAJNOM010000693">
    <property type="protein sequence ID" value="CAF1543431.1"/>
    <property type="molecule type" value="Genomic_DNA"/>
</dbReference>
<dbReference type="Proteomes" id="UP000663832">
    <property type="component" value="Unassembled WGS sequence"/>
</dbReference>
<evidence type="ECO:0000313" key="3">
    <source>
        <dbReference type="Proteomes" id="UP000663832"/>
    </source>
</evidence>
<proteinExistence type="predicted"/>
<name>A0A815WLI8_9BILA</name>
<evidence type="ECO:0000256" key="1">
    <source>
        <dbReference type="SAM" id="MobiDB-lite"/>
    </source>
</evidence>
<feature type="compositionally biased region" description="Low complexity" evidence="1">
    <location>
        <begin position="1"/>
        <end position="20"/>
    </location>
</feature>
<feature type="compositionally biased region" description="Basic and acidic residues" evidence="1">
    <location>
        <begin position="224"/>
        <end position="241"/>
    </location>
</feature>
<reference evidence="2" key="1">
    <citation type="submission" date="2021-02" db="EMBL/GenBank/DDBJ databases">
        <authorList>
            <person name="Nowell W R."/>
        </authorList>
    </citation>
    <scope>NUCLEOTIDE SEQUENCE</scope>
</reference>
<gene>
    <name evidence="2" type="ORF">QVE165_LOCUS46505</name>
</gene>
<comment type="caution">
    <text evidence="2">The sequence shown here is derived from an EMBL/GenBank/DDBJ whole genome shotgun (WGS) entry which is preliminary data.</text>
</comment>
<sequence length="304" mass="31765">MSSTLASSSAIPSSVSRVQSANNNKTNEESLKDLNNATSIIEKSSRPSSAQNILSTVAANERPPSASKQSVESTTIGSRPGSAAKISSQDTINRPSSAVKSDPTLTSNSDTPLTVQTTSRPTSANVKQVETMSNPINIIPTNSRPSSANKKSDDATITNVTTGITGSRPPSASNKSDDTITIDNITTTTTGSRPSSANRKQDDTTTNNCFITLSSSRPSSSSNRKQEETTINHTDTIKQHDTSTTIDLNDPNITQPIIGRPSSSATAKKVSNEGPTTIANLISAVPLNPSSINTSSSSDNNKSN</sequence>
<feature type="compositionally biased region" description="Low complexity" evidence="1">
    <location>
        <begin position="179"/>
        <end position="190"/>
    </location>
</feature>
<feature type="compositionally biased region" description="Polar residues" evidence="1">
    <location>
        <begin position="85"/>
        <end position="174"/>
    </location>
</feature>
<dbReference type="AlphaFoldDB" id="A0A815WLI8"/>
<feature type="region of interest" description="Disordered" evidence="1">
    <location>
        <begin position="1"/>
        <end position="272"/>
    </location>
</feature>
<accession>A0A815WLI8</accession>
<evidence type="ECO:0000313" key="2">
    <source>
        <dbReference type="EMBL" id="CAF1543431.1"/>
    </source>
</evidence>